<keyword evidence="4" id="KW-1185">Reference proteome</keyword>
<dbReference type="EMBL" id="JAIWYP010000003">
    <property type="protein sequence ID" value="KAH3853596.1"/>
    <property type="molecule type" value="Genomic_DNA"/>
</dbReference>
<evidence type="ECO:0000256" key="1">
    <source>
        <dbReference type="SAM" id="Phobius"/>
    </source>
</evidence>
<keyword evidence="1" id="KW-0472">Membrane</keyword>
<evidence type="ECO:0000256" key="2">
    <source>
        <dbReference type="SAM" id="SignalP"/>
    </source>
</evidence>
<evidence type="ECO:0000313" key="3">
    <source>
        <dbReference type="EMBL" id="KAH3853596.1"/>
    </source>
</evidence>
<feature type="signal peptide" evidence="2">
    <location>
        <begin position="1"/>
        <end position="21"/>
    </location>
</feature>
<protein>
    <submittedName>
        <fullName evidence="3">Uncharacterized protein</fullName>
    </submittedName>
</protein>
<dbReference type="Proteomes" id="UP000828390">
    <property type="component" value="Unassembled WGS sequence"/>
</dbReference>
<keyword evidence="2" id="KW-0732">Signal</keyword>
<organism evidence="3 4">
    <name type="scientific">Dreissena polymorpha</name>
    <name type="common">Zebra mussel</name>
    <name type="synonym">Mytilus polymorpha</name>
    <dbReference type="NCBI Taxonomy" id="45954"/>
    <lineage>
        <taxon>Eukaryota</taxon>
        <taxon>Metazoa</taxon>
        <taxon>Spiralia</taxon>
        <taxon>Lophotrochozoa</taxon>
        <taxon>Mollusca</taxon>
        <taxon>Bivalvia</taxon>
        <taxon>Autobranchia</taxon>
        <taxon>Heteroconchia</taxon>
        <taxon>Euheterodonta</taxon>
        <taxon>Imparidentia</taxon>
        <taxon>Neoheterodontei</taxon>
        <taxon>Myida</taxon>
        <taxon>Dreissenoidea</taxon>
        <taxon>Dreissenidae</taxon>
        <taxon>Dreissena</taxon>
    </lineage>
</organism>
<sequence length="190" mass="18705">MERTGLLICIGLLGYFHGISAAALGAACTADADCTAPATADTKCQNSVCRLLATKSCTGNTDKCVANAECGTGSLCVCKTGYAASAANLCLASLGTTCAAVADCDTTTVTGTICDTQVSAPVCAIGAGSSCTGQTTKCVSGATCSTVGTLCSCNTGYKRLFENTCYLCSGTAGVVASVALIFALLGTAVF</sequence>
<comment type="caution">
    <text evidence="3">The sequence shown here is derived from an EMBL/GenBank/DDBJ whole genome shotgun (WGS) entry which is preliminary data.</text>
</comment>
<reference evidence="3" key="2">
    <citation type="submission" date="2020-11" db="EMBL/GenBank/DDBJ databases">
        <authorList>
            <person name="McCartney M.A."/>
            <person name="Auch B."/>
            <person name="Kono T."/>
            <person name="Mallez S."/>
            <person name="Becker A."/>
            <person name="Gohl D.M."/>
            <person name="Silverstein K.A.T."/>
            <person name="Koren S."/>
            <person name="Bechman K.B."/>
            <person name="Herman A."/>
            <person name="Abrahante J.E."/>
            <person name="Garbe J."/>
        </authorList>
    </citation>
    <scope>NUCLEOTIDE SEQUENCE</scope>
    <source>
        <strain evidence="3">Duluth1</strain>
        <tissue evidence="3">Whole animal</tissue>
    </source>
</reference>
<feature type="transmembrane region" description="Helical" evidence="1">
    <location>
        <begin position="170"/>
        <end position="189"/>
    </location>
</feature>
<evidence type="ECO:0000313" key="4">
    <source>
        <dbReference type="Proteomes" id="UP000828390"/>
    </source>
</evidence>
<feature type="chain" id="PRO_5039402818" evidence="2">
    <location>
        <begin position="22"/>
        <end position="190"/>
    </location>
</feature>
<keyword evidence="1" id="KW-0812">Transmembrane</keyword>
<reference evidence="3" key="1">
    <citation type="journal article" date="2019" name="bioRxiv">
        <title>The Genome of the Zebra Mussel, Dreissena polymorpha: A Resource for Invasive Species Research.</title>
        <authorList>
            <person name="McCartney M.A."/>
            <person name="Auch B."/>
            <person name="Kono T."/>
            <person name="Mallez S."/>
            <person name="Zhang Y."/>
            <person name="Obille A."/>
            <person name="Becker A."/>
            <person name="Abrahante J.E."/>
            <person name="Garbe J."/>
            <person name="Badalamenti J.P."/>
            <person name="Herman A."/>
            <person name="Mangelson H."/>
            <person name="Liachko I."/>
            <person name="Sullivan S."/>
            <person name="Sone E.D."/>
            <person name="Koren S."/>
            <person name="Silverstein K.A.T."/>
            <person name="Beckman K.B."/>
            <person name="Gohl D.M."/>
        </authorList>
    </citation>
    <scope>NUCLEOTIDE SEQUENCE</scope>
    <source>
        <strain evidence="3">Duluth1</strain>
        <tissue evidence="3">Whole animal</tissue>
    </source>
</reference>
<dbReference type="AlphaFoldDB" id="A0A9D4L8M6"/>
<proteinExistence type="predicted"/>
<gene>
    <name evidence="3" type="ORF">DPMN_096125</name>
</gene>
<keyword evidence="1" id="KW-1133">Transmembrane helix</keyword>
<name>A0A9D4L8M6_DREPO</name>
<dbReference type="PROSITE" id="PS51257">
    <property type="entry name" value="PROKAR_LIPOPROTEIN"/>
    <property type="match status" value="1"/>
</dbReference>
<accession>A0A9D4L8M6</accession>